<keyword evidence="1" id="KW-1133">Transmembrane helix</keyword>
<name>A0ABQ2JCB7_9SPHN</name>
<evidence type="ECO:0000313" key="2">
    <source>
        <dbReference type="EMBL" id="GGN42441.1"/>
    </source>
</evidence>
<keyword evidence="1" id="KW-0812">Transmembrane</keyword>
<feature type="transmembrane region" description="Helical" evidence="1">
    <location>
        <begin position="36"/>
        <end position="60"/>
    </location>
</feature>
<comment type="caution">
    <text evidence="2">The sequence shown here is derived from an EMBL/GenBank/DDBJ whole genome shotgun (WGS) entry which is preliminary data.</text>
</comment>
<dbReference type="InterPro" id="IPR021836">
    <property type="entry name" value="DUF3429"/>
</dbReference>
<keyword evidence="1" id="KW-0472">Membrane</keyword>
<dbReference type="EMBL" id="BMLK01000002">
    <property type="protein sequence ID" value="GGN42441.1"/>
    <property type="molecule type" value="Genomic_DNA"/>
</dbReference>
<proteinExistence type="predicted"/>
<sequence length="148" mass="16136">MTVSSLPRPVVVLGLAGIAPQVFCLAVALFSHDWRWIALAAGCFYASLILSFLGGMWWMLALQHKVSDWSPYVVAVIPSLAGWAAVLPWCLGWTWPAPALVFLALLLGASPLVDRELSRRFTFDPAWLKLRWVMASGLGASTLLLGLS</sequence>
<dbReference type="RefSeq" id="WP_188818019.1">
    <property type="nucleotide sequence ID" value="NZ_BMLK01000002.1"/>
</dbReference>
<protein>
    <recommendedName>
        <fullName evidence="4">DUF3429 domain-containing protein</fullName>
    </recommendedName>
</protein>
<keyword evidence="3" id="KW-1185">Reference proteome</keyword>
<dbReference type="Pfam" id="PF11911">
    <property type="entry name" value="DUF3429"/>
    <property type="match status" value="1"/>
</dbReference>
<accession>A0ABQ2JCB7</accession>
<evidence type="ECO:0008006" key="4">
    <source>
        <dbReference type="Google" id="ProtNLM"/>
    </source>
</evidence>
<organism evidence="2 3">
    <name type="scientific">Novosphingobium indicum</name>
    <dbReference type="NCBI Taxonomy" id="462949"/>
    <lineage>
        <taxon>Bacteria</taxon>
        <taxon>Pseudomonadati</taxon>
        <taxon>Pseudomonadota</taxon>
        <taxon>Alphaproteobacteria</taxon>
        <taxon>Sphingomonadales</taxon>
        <taxon>Sphingomonadaceae</taxon>
        <taxon>Novosphingobium</taxon>
    </lineage>
</organism>
<evidence type="ECO:0000313" key="3">
    <source>
        <dbReference type="Proteomes" id="UP000605099"/>
    </source>
</evidence>
<dbReference type="Proteomes" id="UP000605099">
    <property type="component" value="Unassembled WGS sequence"/>
</dbReference>
<feature type="transmembrane region" description="Helical" evidence="1">
    <location>
        <begin position="12"/>
        <end position="30"/>
    </location>
</feature>
<reference evidence="3" key="1">
    <citation type="journal article" date="2019" name="Int. J. Syst. Evol. Microbiol.">
        <title>The Global Catalogue of Microorganisms (GCM) 10K type strain sequencing project: providing services to taxonomists for standard genome sequencing and annotation.</title>
        <authorList>
            <consortium name="The Broad Institute Genomics Platform"/>
            <consortium name="The Broad Institute Genome Sequencing Center for Infectious Disease"/>
            <person name="Wu L."/>
            <person name="Ma J."/>
        </authorList>
    </citation>
    <scope>NUCLEOTIDE SEQUENCE [LARGE SCALE GENOMIC DNA]</scope>
    <source>
        <strain evidence="3">CGMCC 1.6784</strain>
    </source>
</reference>
<gene>
    <name evidence="2" type="ORF">GCM10011349_05520</name>
</gene>
<evidence type="ECO:0000256" key="1">
    <source>
        <dbReference type="SAM" id="Phobius"/>
    </source>
</evidence>
<feature type="transmembrane region" description="Helical" evidence="1">
    <location>
        <begin position="95"/>
        <end position="114"/>
    </location>
</feature>